<feature type="binding site" evidence="10">
    <location>
        <begin position="123"/>
        <end position="124"/>
    </location>
    <ligand>
        <name>acetyl-CoA</name>
        <dbReference type="ChEBI" id="CHEBI:57288"/>
    </ligand>
</feature>
<feature type="binding site" evidence="10">
    <location>
        <position position="457"/>
    </location>
    <ligand>
        <name>Mg(2+)</name>
        <dbReference type="ChEBI" id="CHEBI:18420"/>
    </ligand>
</feature>
<dbReference type="InterPro" id="IPR048356">
    <property type="entry name" value="MS_N"/>
</dbReference>
<proteinExistence type="inferred from homology"/>
<keyword evidence="5 10" id="KW-0808">Transferase</keyword>
<dbReference type="SUPFAM" id="SSF51645">
    <property type="entry name" value="Malate synthase G"/>
    <property type="match status" value="1"/>
</dbReference>
<dbReference type="Proteomes" id="UP001500359">
    <property type="component" value="Unassembled WGS sequence"/>
</dbReference>
<reference evidence="17 18" key="1">
    <citation type="journal article" date="2019" name="Int. J. Syst. Evol. Microbiol.">
        <title>The Global Catalogue of Microorganisms (GCM) 10K type strain sequencing project: providing services to taxonomists for standard genome sequencing and annotation.</title>
        <authorList>
            <consortium name="The Broad Institute Genomics Platform"/>
            <consortium name="The Broad Institute Genome Sequencing Center for Infectious Disease"/>
            <person name="Wu L."/>
            <person name="Ma J."/>
        </authorList>
    </citation>
    <scope>NUCLEOTIDE SEQUENCE [LARGE SCALE GENOMIC DNA]</scope>
    <source>
        <strain evidence="17 18">JCM 15896</strain>
    </source>
</reference>
<feature type="binding site" evidence="10">
    <location>
        <position position="429"/>
    </location>
    <ligand>
        <name>Mg(2+)</name>
        <dbReference type="ChEBI" id="CHEBI:18420"/>
    </ligand>
</feature>
<feature type="modified residue" description="Cysteine sulfenic acid (-SOH)" evidence="10">
    <location>
        <position position="615"/>
    </location>
</feature>
<accession>A0ABN1LMG8</accession>
<feature type="active site" description="Proton donor" evidence="10">
    <location>
        <position position="629"/>
    </location>
</feature>
<feature type="binding site" evidence="10">
    <location>
        <position position="429"/>
    </location>
    <ligand>
        <name>glyoxylate</name>
        <dbReference type="ChEBI" id="CHEBI:36655"/>
    </ligand>
</feature>
<keyword evidence="18" id="KW-1185">Reference proteome</keyword>
<comment type="function">
    <text evidence="10">Involved in the glycolate utilization. Catalyzes the condensation and subsequent hydrolysis of acetyl-coenzyme A (acetyl-CoA) and glyoxylate to form malate and CoA.</text>
</comment>
<evidence type="ECO:0000259" key="15">
    <source>
        <dbReference type="Pfam" id="PF20658"/>
    </source>
</evidence>
<name>A0ABN1LMG8_9ALTE</name>
<feature type="domain" description="Malate synthase G alpha-beta insertion" evidence="15">
    <location>
        <begin position="158"/>
        <end position="232"/>
    </location>
</feature>
<dbReference type="Pfam" id="PF20659">
    <property type="entry name" value="MS_C"/>
    <property type="match status" value="1"/>
</dbReference>
<keyword evidence="3 10" id="KW-0963">Cytoplasm</keyword>
<evidence type="ECO:0000256" key="7">
    <source>
        <dbReference type="ARBA" id="ARBA00022842"/>
    </source>
</evidence>
<dbReference type="NCBIfam" id="NF002825">
    <property type="entry name" value="PRK02999.1"/>
    <property type="match status" value="1"/>
</dbReference>
<dbReference type="InterPro" id="IPR001465">
    <property type="entry name" value="Malate_synthase_TIM"/>
</dbReference>
<keyword evidence="6 10" id="KW-0479">Metal-binding</keyword>
<feature type="binding site" evidence="10">
    <location>
        <position position="338"/>
    </location>
    <ligand>
        <name>glyoxylate</name>
        <dbReference type="ChEBI" id="CHEBI:36655"/>
    </ligand>
</feature>
<evidence type="ECO:0000256" key="8">
    <source>
        <dbReference type="ARBA" id="ARBA00023097"/>
    </source>
</evidence>
<feature type="binding site" evidence="10">
    <location>
        <position position="116"/>
    </location>
    <ligand>
        <name>acetyl-CoA</name>
        <dbReference type="ChEBI" id="CHEBI:57288"/>
    </ligand>
</feature>
<dbReference type="Gene3D" id="3.20.20.360">
    <property type="entry name" value="Malate synthase, domain 3"/>
    <property type="match status" value="2"/>
</dbReference>
<comment type="pathway">
    <text evidence="10 12">Carbohydrate metabolism; glyoxylate cycle; (S)-malate from isocitrate: step 2/2.</text>
</comment>
<comment type="similarity">
    <text evidence="10 12">Belongs to the malate synthase family. GlcB subfamily.</text>
</comment>
<keyword evidence="8 10" id="KW-0558">Oxidation</keyword>
<sequence length="724" mass="80364">MQNYKTIGNLKVAEQLADFIDKEVIPGIDISADEFWRGFESILEDCSPANKALLEKRQALQSLIDDHNKEFPNQSIEQYKSFLTEIGYLLPDPAPFNVTTEGVDPEVATVAGPQLVVPINNARYAINAANARWGSLYDAAYGTDVISEDDGAHRKGPYNPVRGNKVISFARQWLDTIAPLANGSHQQAAAYQLSDDTLTVKLLDGKFTELQNQQQLIGYSGDKDKPDSILIGHHGLHVELQFDPEHPIGRTDPTGMKDILVESALSTIMDCEDSVAAVDAEDKTLVYRNWLGLMKGTLDTQVQKGQRTITRRLNPDRRFKNLQGVEFSIKGRSLMFIRNVGLLMDTDAILYQQKPIPEGIMDAVITSLIAKHDLNGNSPFKNSEYGSIYIVKPKMHGPEEVAFSNTLFTKVEALLKLNENTIKMGIMDEERRTSVNLSACIAAAKHRVAFINTGFLDRTGDEIHTSMHLGPFALKSDLKAMPWIGAYEKDNVTRGLMAGLSGKAQIGKGMWPVPDNMADMMQTKIQHPQAGANTAWVPSPTAATLHALHYHQVDVFECQRNLSDEQTTHVNEILTVPLMTNRDALDAQSIQQEIDNNVQGILGYVVRWVNQGIGCSKVPDIHNVGLMEDRATLRISSQHIANWLLHGIVTEQQVMSSLERMAQLVDEQNQGDADYIPMCPELSKSIAFDAAKALIFQGTTQPSGYTEPLLHAMRRKMKAQPNQQ</sequence>
<dbReference type="InterPro" id="IPR006253">
    <property type="entry name" value="Malate_synthG"/>
</dbReference>
<dbReference type="Pfam" id="PF01274">
    <property type="entry name" value="MS_TIM-barrel"/>
    <property type="match status" value="1"/>
</dbReference>
<evidence type="ECO:0000259" key="13">
    <source>
        <dbReference type="Pfam" id="PF01274"/>
    </source>
</evidence>
<dbReference type="Gene3D" id="1.20.1220.12">
    <property type="entry name" value="Malate synthase, domain III"/>
    <property type="match status" value="1"/>
</dbReference>
<evidence type="ECO:0000256" key="10">
    <source>
        <dbReference type="HAMAP-Rule" id="MF_00641"/>
    </source>
</evidence>
<dbReference type="HAMAP" id="MF_00641">
    <property type="entry name" value="Malate_synth_G"/>
    <property type="match status" value="1"/>
</dbReference>
<evidence type="ECO:0000256" key="2">
    <source>
        <dbReference type="ARBA" id="ARBA00022435"/>
    </source>
</evidence>
<evidence type="ECO:0000256" key="9">
    <source>
        <dbReference type="ARBA" id="ARBA00047918"/>
    </source>
</evidence>
<dbReference type="PANTHER" id="PTHR42739:SF1">
    <property type="entry name" value="MALATE SYNTHASE G"/>
    <property type="match status" value="1"/>
</dbReference>
<dbReference type="InterPro" id="IPR048357">
    <property type="entry name" value="MSG_insertion"/>
</dbReference>
<comment type="caution">
    <text evidence="10">Lacks conserved residue(s) required for the propagation of feature annotation.</text>
</comment>
<dbReference type="InterPro" id="IPR011076">
    <property type="entry name" value="Malate_synth_sf"/>
</dbReference>
<gene>
    <name evidence="10" type="primary">glcB</name>
    <name evidence="17" type="ORF">GCM10009114_25660</name>
</gene>
<evidence type="ECO:0000256" key="12">
    <source>
        <dbReference type="RuleBase" id="RU003572"/>
    </source>
</evidence>
<organism evidence="17 18">
    <name type="scientific">Aliiglaciecola litoralis</name>
    <dbReference type="NCBI Taxonomy" id="582857"/>
    <lineage>
        <taxon>Bacteria</taxon>
        <taxon>Pseudomonadati</taxon>
        <taxon>Pseudomonadota</taxon>
        <taxon>Gammaproteobacteria</taxon>
        <taxon>Alteromonadales</taxon>
        <taxon>Alteromonadaceae</taxon>
        <taxon>Aliiglaciecola</taxon>
    </lineage>
</organism>
<dbReference type="RefSeq" id="WP_343860584.1">
    <property type="nucleotide sequence ID" value="NZ_BAAAFD010000007.1"/>
</dbReference>
<comment type="catalytic activity">
    <reaction evidence="9 10 12">
        <text>glyoxylate + acetyl-CoA + H2O = (S)-malate + CoA + H(+)</text>
        <dbReference type="Rhea" id="RHEA:18181"/>
        <dbReference type="ChEBI" id="CHEBI:15377"/>
        <dbReference type="ChEBI" id="CHEBI:15378"/>
        <dbReference type="ChEBI" id="CHEBI:15589"/>
        <dbReference type="ChEBI" id="CHEBI:36655"/>
        <dbReference type="ChEBI" id="CHEBI:57287"/>
        <dbReference type="ChEBI" id="CHEBI:57288"/>
        <dbReference type="EC" id="2.3.3.9"/>
    </reaction>
</comment>
<keyword evidence="2 10" id="KW-0329">Glyoxylate bypass</keyword>
<feature type="active site" description="Proton acceptor" evidence="10">
    <location>
        <position position="338"/>
    </location>
</feature>
<keyword evidence="4 10" id="KW-0816">Tricarboxylic acid cycle</keyword>
<comment type="cofactor">
    <cofactor evidence="1 10">
        <name>Mg(2+)</name>
        <dbReference type="ChEBI" id="CHEBI:18420"/>
    </cofactor>
</comment>
<comment type="caution">
    <text evidence="17">The sequence shown here is derived from an EMBL/GenBank/DDBJ whole genome shotgun (WGS) entry which is preliminary data.</text>
</comment>
<keyword evidence="7 10" id="KW-0460">Magnesium</keyword>
<dbReference type="EC" id="2.3.3.9" evidence="10 11"/>
<feature type="domain" description="Malate synthase TIM barrel" evidence="13">
    <location>
        <begin position="335"/>
        <end position="573"/>
    </location>
</feature>
<feature type="binding site" evidence="10">
    <location>
        <position position="274"/>
    </location>
    <ligand>
        <name>acetyl-CoA</name>
        <dbReference type="ChEBI" id="CHEBI:57288"/>
    </ligand>
</feature>
<evidence type="ECO:0000256" key="3">
    <source>
        <dbReference type="ARBA" id="ARBA00022490"/>
    </source>
</evidence>
<evidence type="ECO:0000259" key="14">
    <source>
        <dbReference type="Pfam" id="PF20656"/>
    </source>
</evidence>
<evidence type="ECO:0000259" key="16">
    <source>
        <dbReference type="Pfam" id="PF20659"/>
    </source>
</evidence>
<feature type="binding site" evidence="10">
    <location>
        <position position="538"/>
    </location>
    <ligand>
        <name>acetyl-CoA</name>
        <dbReference type="ChEBI" id="CHEBI:57288"/>
    </ligand>
</feature>
<evidence type="ECO:0000256" key="6">
    <source>
        <dbReference type="ARBA" id="ARBA00022723"/>
    </source>
</evidence>
<evidence type="ECO:0000256" key="4">
    <source>
        <dbReference type="ARBA" id="ARBA00022532"/>
    </source>
</evidence>
<dbReference type="Pfam" id="PF20656">
    <property type="entry name" value="MS_N"/>
    <property type="match status" value="1"/>
</dbReference>
<evidence type="ECO:0000256" key="1">
    <source>
        <dbReference type="ARBA" id="ARBA00001946"/>
    </source>
</evidence>
<dbReference type="NCBIfam" id="TIGR01345">
    <property type="entry name" value="malate_syn_G"/>
    <property type="match status" value="1"/>
</dbReference>
<dbReference type="InterPro" id="IPR044856">
    <property type="entry name" value="Malate_synth_C_sf"/>
</dbReference>
<dbReference type="Pfam" id="PF20658">
    <property type="entry name" value="MSG_insertion"/>
    <property type="match status" value="1"/>
</dbReference>
<dbReference type="PANTHER" id="PTHR42739">
    <property type="entry name" value="MALATE SYNTHASE G"/>
    <property type="match status" value="1"/>
</dbReference>
<protein>
    <recommendedName>
        <fullName evidence="10 11">Malate synthase G</fullName>
        <ecNumber evidence="10 11">2.3.3.9</ecNumber>
    </recommendedName>
</protein>
<comment type="subcellular location">
    <subcellularLocation>
        <location evidence="10 12">Cytoplasm</location>
    </subcellularLocation>
</comment>
<evidence type="ECO:0000313" key="17">
    <source>
        <dbReference type="EMBL" id="GAA0857939.1"/>
    </source>
</evidence>
<dbReference type="InterPro" id="IPR048355">
    <property type="entry name" value="MS_C"/>
</dbReference>
<feature type="domain" description="Malate synthase N-terminal" evidence="14">
    <location>
        <begin position="16"/>
        <end position="66"/>
    </location>
</feature>
<dbReference type="InterPro" id="IPR046363">
    <property type="entry name" value="MS_N_TIM-barrel_dom"/>
</dbReference>
<evidence type="ECO:0000313" key="18">
    <source>
        <dbReference type="Proteomes" id="UP001500359"/>
    </source>
</evidence>
<evidence type="ECO:0000256" key="11">
    <source>
        <dbReference type="NCBIfam" id="TIGR01345"/>
    </source>
</evidence>
<dbReference type="EMBL" id="BAAAFD010000007">
    <property type="protein sequence ID" value="GAA0857939.1"/>
    <property type="molecule type" value="Genomic_DNA"/>
</dbReference>
<feature type="binding site" evidence="10">
    <location>
        <begin position="454"/>
        <end position="457"/>
    </location>
    <ligand>
        <name>glyoxylate</name>
        <dbReference type="ChEBI" id="CHEBI:36655"/>
    </ligand>
</feature>
<feature type="binding site" evidence="10">
    <location>
        <position position="311"/>
    </location>
    <ligand>
        <name>acetyl-CoA</name>
        <dbReference type="ChEBI" id="CHEBI:57288"/>
    </ligand>
</feature>
<feature type="domain" description="Malate synthase C-terminal" evidence="16">
    <location>
        <begin position="589"/>
        <end position="671"/>
    </location>
</feature>
<evidence type="ECO:0000256" key="5">
    <source>
        <dbReference type="ARBA" id="ARBA00022679"/>
    </source>
</evidence>
<comment type="subunit">
    <text evidence="10">Monomer.</text>
</comment>